<dbReference type="NCBIfam" id="TIGR00435">
    <property type="entry name" value="cysS"/>
    <property type="match status" value="1"/>
</dbReference>
<feature type="domain" description="Cysteinyl-tRNA synthetase class Ia DALR" evidence="14">
    <location>
        <begin position="354"/>
        <end position="418"/>
    </location>
</feature>
<evidence type="ECO:0000259" key="14">
    <source>
        <dbReference type="SMART" id="SM00840"/>
    </source>
</evidence>
<dbReference type="GO" id="GO:0005829">
    <property type="term" value="C:cytosol"/>
    <property type="evidence" value="ECO:0007669"/>
    <property type="project" value="TreeGrafter"/>
</dbReference>
<comment type="subunit">
    <text evidence="3 13">Monomer.</text>
</comment>
<name>A0A9D1MVW4_9FIRM</name>
<dbReference type="InterPro" id="IPR015803">
    <property type="entry name" value="Cys-tRNA-ligase"/>
</dbReference>
<reference evidence="15" key="1">
    <citation type="submission" date="2020-10" db="EMBL/GenBank/DDBJ databases">
        <authorList>
            <person name="Gilroy R."/>
        </authorList>
    </citation>
    <scope>NUCLEOTIDE SEQUENCE</scope>
    <source>
        <strain evidence="15">CHK176-6737</strain>
    </source>
</reference>
<dbReference type="InterPro" id="IPR024909">
    <property type="entry name" value="Cys-tRNA/MSH_ligase"/>
</dbReference>
<evidence type="ECO:0000313" key="15">
    <source>
        <dbReference type="EMBL" id="HIU69706.1"/>
    </source>
</evidence>
<sequence length="467" mass="52965">MKIFNTMTRQKEEFVPLDANEVKIYACGPTVYNYIHIGNARPLCVFDTLRRYLEYRGYNVKFVQNFTDIDDKIINRANEEGVPYSEISEKYIQEFWTDANGLNVKEATVHPKATENIDEIIAIIQTLMEKGYAYKAGDDVYFRTRRFDGYGKLSHQPIEDLESGARIAVGEVKDDPLDFALWKGAKPGEPYWDSPFGKGRPGWHIECSAMNRKYLGNTIDIHCGGQDLVFPHHENEIAQSECANGATFARYWMHNGYINVDNVKMSKSLGNFKTVREISQVYGYEPIRYLLISSHYRSPINYSTDIIEQCQSALTRLYTCRESLDFALQNANAPETAESDETALLALFDSRKTQFIAAMDDDLNTADALAAVFELVKDINTKVLDQPVSKQVCGAAAALFDELTDVLGLLYNRQNNDLDSEIEALIAQRNEARKNKDWATADKIRDDLKARGILLKDTPNGVTWTKA</sequence>
<dbReference type="InterPro" id="IPR014729">
    <property type="entry name" value="Rossmann-like_a/b/a_fold"/>
</dbReference>
<organism evidence="15 16">
    <name type="scientific">Candidatus Scybalenecus merdavium</name>
    <dbReference type="NCBI Taxonomy" id="2840939"/>
    <lineage>
        <taxon>Bacteria</taxon>
        <taxon>Bacillati</taxon>
        <taxon>Bacillota</taxon>
        <taxon>Clostridia</taxon>
        <taxon>Eubacteriales</taxon>
        <taxon>Oscillospiraceae</taxon>
        <taxon>Oscillospiraceae incertae sedis</taxon>
        <taxon>Candidatus Scybalenecus</taxon>
    </lineage>
</organism>
<dbReference type="SUPFAM" id="SSF47323">
    <property type="entry name" value="Anticodon-binding domain of a subclass of class I aminoacyl-tRNA synthetases"/>
    <property type="match status" value="1"/>
</dbReference>
<protein>
    <recommendedName>
        <fullName evidence="13">Cysteine--tRNA ligase</fullName>
        <ecNumber evidence="13">6.1.1.16</ecNumber>
    </recommendedName>
    <alternativeName>
        <fullName evidence="13">Cysteinyl-tRNA synthetase</fullName>
        <shortName evidence="13">CysRS</shortName>
    </alternativeName>
</protein>
<dbReference type="SMART" id="SM00840">
    <property type="entry name" value="DALR_2"/>
    <property type="match status" value="1"/>
</dbReference>
<evidence type="ECO:0000256" key="6">
    <source>
        <dbReference type="ARBA" id="ARBA00022723"/>
    </source>
</evidence>
<feature type="binding site" evidence="13">
    <location>
        <position position="207"/>
    </location>
    <ligand>
        <name>Zn(2+)</name>
        <dbReference type="ChEBI" id="CHEBI:29105"/>
    </ligand>
</feature>
<feature type="short sequence motif" description="'KMSKS' region" evidence="13">
    <location>
        <begin position="264"/>
        <end position="268"/>
    </location>
</feature>
<accession>A0A9D1MVW4</accession>
<keyword evidence="7 13" id="KW-0547">Nucleotide-binding</keyword>
<evidence type="ECO:0000256" key="10">
    <source>
        <dbReference type="ARBA" id="ARBA00022917"/>
    </source>
</evidence>
<dbReference type="PANTHER" id="PTHR10890:SF3">
    <property type="entry name" value="CYSTEINE--TRNA LIGASE, CYTOPLASMIC"/>
    <property type="match status" value="1"/>
</dbReference>
<comment type="subcellular location">
    <subcellularLocation>
        <location evidence="1 13">Cytoplasm</location>
    </subcellularLocation>
</comment>
<proteinExistence type="inferred from homology"/>
<keyword evidence="9 13" id="KW-0067">ATP-binding</keyword>
<dbReference type="GO" id="GO:0005524">
    <property type="term" value="F:ATP binding"/>
    <property type="evidence" value="ECO:0007669"/>
    <property type="project" value="UniProtKB-UniRule"/>
</dbReference>
<comment type="catalytic activity">
    <reaction evidence="12 13">
        <text>tRNA(Cys) + L-cysteine + ATP = L-cysteinyl-tRNA(Cys) + AMP + diphosphate</text>
        <dbReference type="Rhea" id="RHEA:17773"/>
        <dbReference type="Rhea" id="RHEA-COMP:9661"/>
        <dbReference type="Rhea" id="RHEA-COMP:9679"/>
        <dbReference type="ChEBI" id="CHEBI:30616"/>
        <dbReference type="ChEBI" id="CHEBI:33019"/>
        <dbReference type="ChEBI" id="CHEBI:35235"/>
        <dbReference type="ChEBI" id="CHEBI:78442"/>
        <dbReference type="ChEBI" id="CHEBI:78517"/>
        <dbReference type="ChEBI" id="CHEBI:456215"/>
        <dbReference type="EC" id="6.1.1.16"/>
    </reaction>
</comment>
<dbReference type="Pfam" id="PF01406">
    <property type="entry name" value="tRNA-synt_1e"/>
    <property type="match status" value="1"/>
</dbReference>
<feature type="binding site" evidence="13">
    <location>
        <position position="232"/>
    </location>
    <ligand>
        <name>Zn(2+)</name>
        <dbReference type="ChEBI" id="CHEBI:29105"/>
    </ligand>
</feature>
<feature type="binding site" evidence="13">
    <location>
        <position position="236"/>
    </location>
    <ligand>
        <name>Zn(2+)</name>
        <dbReference type="ChEBI" id="CHEBI:29105"/>
    </ligand>
</feature>
<keyword evidence="4 13" id="KW-0963">Cytoplasm</keyword>
<dbReference type="CDD" id="cd07963">
    <property type="entry name" value="Anticodon_Ia_Cys"/>
    <property type="match status" value="1"/>
</dbReference>
<evidence type="ECO:0000256" key="11">
    <source>
        <dbReference type="ARBA" id="ARBA00023146"/>
    </source>
</evidence>
<dbReference type="SUPFAM" id="SSF52374">
    <property type="entry name" value="Nucleotidylyl transferase"/>
    <property type="match status" value="1"/>
</dbReference>
<dbReference type="InterPro" id="IPR015273">
    <property type="entry name" value="Cys-tRNA-synt_Ia_DALR"/>
</dbReference>
<evidence type="ECO:0000256" key="13">
    <source>
        <dbReference type="HAMAP-Rule" id="MF_00041"/>
    </source>
</evidence>
<keyword evidence="5 13" id="KW-0436">Ligase</keyword>
<keyword evidence="11 13" id="KW-0030">Aminoacyl-tRNA synthetase</keyword>
<evidence type="ECO:0000256" key="9">
    <source>
        <dbReference type="ARBA" id="ARBA00022840"/>
    </source>
</evidence>
<dbReference type="FunFam" id="3.40.50.620:FF:000009">
    <property type="entry name" value="Cysteine--tRNA ligase"/>
    <property type="match status" value="1"/>
</dbReference>
<dbReference type="AlphaFoldDB" id="A0A9D1MVW4"/>
<dbReference type="InterPro" id="IPR009080">
    <property type="entry name" value="tRNAsynth_Ia_anticodon-bd"/>
</dbReference>
<dbReference type="HAMAP" id="MF_00041">
    <property type="entry name" value="Cys_tRNA_synth"/>
    <property type="match status" value="1"/>
</dbReference>
<evidence type="ECO:0000256" key="2">
    <source>
        <dbReference type="ARBA" id="ARBA00005594"/>
    </source>
</evidence>
<gene>
    <name evidence="13" type="primary">cysS</name>
    <name evidence="15" type="ORF">IAD23_07110</name>
</gene>
<evidence type="ECO:0000256" key="12">
    <source>
        <dbReference type="ARBA" id="ARBA00047398"/>
    </source>
</evidence>
<dbReference type="CDD" id="cd00672">
    <property type="entry name" value="CysRS_core"/>
    <property type="match status" value="1"/>
</dbReference>
<dbReference type="Pfam" id="PF23493">
    <property type="entry name" value="CysS_C"/>
    <property type="match status" value="1"/>
</dbReference>
<evidence type="ECO:0000256" key="4">
    <source>
        <dbReference type="ARBA" id="ARBA00022490"/>
    </source>
</evidence>
<dbReference type="InterPro" id="IPR056411">
    <property type="entry name" value="CysS_C"/>
</dbReference>
<evidence type="ECO:0000256" key="7">
    <source>
        <dbReference type="ARBA" id="ARBA00022741"/>
    </source>
</evidence>
<comment type="caution">
    <text evidence="15">The sequence shown here is derived from an EMBL/GenBank/DDBJ whole genome shotgun (WGS) entry which is preliminary data.</text>
</comment>
<feature type="binding site" evidence="13">
    <location>
        <position position="27"/>
    </location>
    <ligand>
        <name>Zn(2+)</name>
        <dbReference type="ChEBI" id="CHEBI:29105"/>
    </ligand>
</feature>
<keyword evidence="6 13" id="KW-0479">Metal-binding</keyword>
<dbReference type="EMBL" id="DVNM01000041">
    <property type="protein sequence ID" value="HIU69706.1"/>
    <property type="molecule type" value="Genomic_DNA"/>
</dbReference>
<evidence type="ECO:0000256" key="8">
    <source>
        <dbReference type="ARBA" id="ARBA00022833"/>
    </source>
</evidence>
<dbReference type="Gene3D" id="1.20.120.1910">
    <property type="entry name" value="Cysteine-tRNA ligase, C-terminal anti-codon recognition domain"/>
    <property type="match status" value="1"/>
</dbReference>
<comment type="cofactor">
    <cofactor evidence="13">
        <name>Zn(2+)</name>
        <dbReference type="ChEBI" id="CHEBI:29105"/>
    </cofactor>
    <text evidence="13">Binds 1 zinc ion per subunit.</text>
</comment>
<evidence type="ECO:0000256" key="1">
    <source>
        <dbReference type="ARBA" id="ARBA00004496"/>
    </source>
</evidence>
<keyword evidence="10 13" id="KW-0648">Protein biosynthesis</keyword>
<dbReference type="Gene3D" id="3.40.50.620">
    <property type="entry name" value="HUPs"/>
    <property type="match status" value="1"/>
</dbReference>
<dbReference type="PANTHER" id="PTHR10890">
    <property type="entry name" value="CYSTEINYL-TRNA SYNTHETASE"/>
    <property type="match status" value="1"/>
</dbReference>
<dbReference type="GO" id="GO:0008270">
    <property type="term" value="F:zinc ion binding"/>
    <property type="evidence" value="ECO:0007669"/>
    <property type="project" value="UniProtKB-UniRule"/>
</dbReference>
<dbReference type="GO" id="GO:0004817">
    <property type="term" value="F:cysteine-tRNA ligase activity"/>
    <property type="evidence" value="ECO:0007669"/>
    <property type="project" value="UniProtKB-UniRule"/>
</dbReference>
<dbReference type="GO" id="GO:0006423">
    <property type="term" value="P:cysteinyl-tRNA aminoacylation"/>
    <property type="evidence" value="ECO:0007669"/>
    <property type="project" value="UniProtKB-UniRule"/>
</dbReference>
<comment type="similarity">
    <text evidence="2 13">Belongs to the class-I aminoacyl-tRNA synthetase family.</text>
</comment>
<dbReference type="PRINTS" id="PR00983">
    <property type="entry name" value="TRNASYNTHCYS"/>
</dbReference>
<dbReference type="Proteomes" id="UP000824125">
    <property type="component" value="Unassembled WGS sequence"/>
</dbReference>
<reference evidence="15" key="2">
    <citation type="journal article" date="2021" name="PeerJ">
        <title>Extensive microbial diversity within the chicken gut microbiome revealed by metagenomics and culture.</title>
        <authorList>
            <person name="Gilroy R."/>
            <person name="Ravi A."/>
            <person name="Getino M."/>
            <person name="Pursley I."/>
            <person name="Horton D.L."/>
            <person name="Alikhan N.F."/>
            <person name="Baker D."/>
            <person name="Gharbi K."/>
            <person name="Hall N."/>
            <person name="Watson M."/>
            <person name="Adriaenssens E.M."/>
            <person name="Foster-Nyarko E."/>
            <person name="Jarju S."/>
            <person name="Secka A."/>
            <person name="Antonio M."/>
            <person name="Oren A."/>
            <person name="Chaudhuri R.R."/>
            <person name="La Ragione R."/>
            <person name="Hildebrand F."/>
            <person name="Pallen M.J."/>
        </authorList>
    </citation>
    <scope>NUCLEOTIDE SEQUENCE</scope>
    <source>
        <strain evidence="15">CHK176-6737</strain>
    </source>
</reference>
<keyword evidence="8 13" id="KW-0862">Zinc</keyword>
<dbReference type="InterPro" id="IPR032678">
    <property type="entry name" value="tRNA-synt_1_cat_dom"/>
</dbReference>
<feature type="binding site" evidence="13">
    <location>
        <position position="267"/>
    </location>
    <ligand>
        <name>ATP</name>
        <dbReference type="ChEBI" id="CHEBI:30616"/>
    </ligand>
</feature>
<evidence type="ECO:0000313" key="16">
    <source>
        <dbReference type="Proteomes" id="UP000824125"/>
    </source>
</evidence>
<evidence type="ECO:0000256" key="3">
    <source>
        <dbReference type="ARBA" id="ARBA00011245"/>
    </source>
</evidence>
<dbReference type="EC" id="6.1.1.16" evidence="13"/>
<feature type="short sequence motif" description="'HIGH' region" evidence="13">
    <location>
        <begin position="29"/>
        <end position="39"/>
    </location>
</feature>
<dbReference type="Pfam" id="PF09190">
    <property type="entry name" value="DALR_2"/>
    <property type="match status" value="1"/>
</dbReference>
<evidence type="ECO:0000256" key="5">
    <source>
        <dbReference type="ARBA" id="ARBA00022598"/>
    </source>
</evidence>